<organism evidence="1 2">
    <name type="scientific">Protopolystoma xenopodis</name>
    <dbReference type="NCBI Taxonomy" id="117903"/>
    <lineage>
        <taxon>Eukaryota</taxon>
        <taxon>Metazoa</taxon>
        <taxon>Spiralia</taxon>
        <taxon>Lophotrochozoa</taxon>
        <taxon>Platyhelminthes</taxon>
        <taxon>Monogenea</taxon>
        <taxon>Polyopisthocotylea</taxon>
        <taxon>Polystomatidea</taxon>
        <taxon>Polystomatidae</taxon>
        <taxon>Protopolystoma</taxon>
    </lineage>
</organism>
<reference evidence="1" key="1">
    <citation type="submission" date="2018-11" db="EMBL/GenBank/DDBJ databases">
        <authorList>
            <consortium name="Pathogen Informatics"/>
        </authorList>
    </citation>
    <scope>NUCLEOTIDE SEQUENCE</scope>
</reference>
<evidence type="ECO:0000313" key="1">
    <source>
        <dbReference type="EMBL" id="VEL15686.1"/>
    </source>
</evidence>
<dbReference type="PANTHER" id="PTHR43382">
    <property type="entry name" value="PROLYL-TRNA SYNTHETASE"/>
    <property type="match status" value="1"/>
</dbReference>
<dbReference type="InterPro" id="IPR045864">
    <property type="entry name" value="aa-tRNA-synth_II/BPL/LPL"/>
</dbReference>
<keyword evidence="2" id="KW-1185">Reference proteome</keyword>
<protein>
    <recommendedName>
        <fullName evidence="3">Aminoacyl-transfer RNA synthetases class-II family profile domain-containing protein</fullName>
    </recommendedName>
</protein>
<dbReference type="Proteomes" id="UP000784294">
    <property type="component" value="Unassembled WGS sequence"/>
</dbReference>
<dbReference type="GO" id="GO:0005737">
    <property type="term" value="C:cytoplasm"/>
    <property type="evidence" value="ECO:0007669"/>
    <property type="project" value="InterPro"/>
</dbReference>
<dbReference type="PANTHER" id="PTHR43382:SF2">
    <property type="entry name" value="BIFUNCTIONAL GLUTAMATE_PROLINE--TRNA LIGASE"/>
    <property type="match status" value="1"/>
</dbReference>
<dbReference type="GO" id="GO:0006433">
    <property type="term" value="P:prolyl-tRNA aminoacylation"/>
    <property type="evidence" value="ECO:0007669"/>
    <property type="project" value="InterPro"/>
</dbReference>
<proteinExistence type="predicted"/>
<dbReference type="AlphaFoldDB" id="A0A3S5B829"/>
<evidence type="ECO:0008006" key="3">
    <source>
        <dbReference type="Google" id="ProtNLM"/>
    </source>
</evidence>
<comment type="caution">
    <text evidence="1">The sequence shown here is derived from an EMBL/GenBank/DDBJ whole genome shotgun (WGS) entry which is preliminary data.</text>
</comment>
<dbReference type="EMBL" id="CAAALY010025468">
    <property type="protein sequence ID" value="VEL15686.1"/>
    <property type="molecule type" value="Genomic_DNA"/>
</dbReference>
<gene>
    <name evidence="1" type="ORF">PXEA_LOCUS9126</name>
</gene>
<dbReference type="GO" id="GO:0005524">
    <property type="term" value="F:ATP binding"/>
    <property type="evidence" value="ECO:0007669"/>
    <property type="project" value="InterPro"/>
</dbReference>
<dbReference type="SUPFAM" id="SSF55681">
    <property type="entry name" value="Class II aaRS and biotin synthetases"/>
    <property type="match status" value="1"/>
</dbReference>
<feature type="non-terminal residue" evidence="1">
    <location>
        <position position="1"/>
    </location>
</feature>
<name>A0A3S5B829_9PLAT</name>
<sequence>MEKKENFADWYSEIITKSELLEYYDVSGCYVLRPWAYSIWQVIQRYIDDAIHVLGVENAYFPMFVSQSALEREKTHITDFAPEA</sequence>
<accession>A0A3S5B829</accession>
<evidence type="ECO:0000313" key="2">
    <source>
        <dbReference type="Proteomes" id="UP000784294"/>
    </source>
</evidence>
<dbReference type="GO" id="GO:0004827">
    <property type="term" value="F:proline-tRNA ligase activity"/>
    <property type="evidence" value="ECO:0007669"/>
    <property type="project" value="InterPro"/>
</dbReference>
<dbReference type="OrthoDB" id="1350766at2759"/>
<dbReference type="Gene3D" id="3.30.930.10">
    <property type="entry name" value="Bira Bifunctional Protein, Domain 2"/>
    <property type="match status" value="1"/>
</dbReference>
<dbReference type="InterPro" id="IPR004499">
    <property type="entry name" value="Pro-tRNA-ligase_IIa_arc-type"/>
</dbReference>
<dbReference type="GO" id="GO:0017101">
    <property type="term" value="C:aminoacyl-tRNA synthetase multienzyme complex"/>
    <property type="evidence" value="ECO:0007669"/>
    <property type="project" value="TreeGrafter"/>
</dbReference>